<dbReference type="AlphaFoldDB" id="A0A382EDP4"/>
<dbReference type="EMBL" id="UINC01043870">
    <property type="protein sequence ID" value="SVB48519.1"/>
    <property type="molecule type" value="Genomic_DNA"/>
</dbReference>
<reference evidence="5" key="1">
    <citation type="submission" date="2018-05" db="EMBL/GenBank/DDBJ databases">
        <authorList>
            <person name="Lanie J.A."/>
            <person name="Ng W.-L."/>
            <person name="Kazmierczak K.M."/>
            <person name="Andrzejewski T.M."/>
            <person name="Davidsen T.M."/>
            <person name="Wayne K.J."/>
            <person name="Tettelin H."/>
            <person name="Glass J.I."/>
            <person name="Rusch D."/>
            <person name="Podicherti R."/>
            <person name="Tsui H.-C.T."/>
            <person name="Winkler M.E."/>
        </authorList>
    </citation>
    <scope>NUCLEOTIDE SEQUENCE</scope>
</reference>
<feature type="domain" description="Amidohydrolase-related" evidence="4">
    <location>
        <begin position="62"/>
        <end position="427"/>
    </location>
</feature>
<dbReference type="InterPro" id="IPR006680">
    <property type="entry name" value="Amidohydro-rel"/>
</dbReference>
<dbReference type="CDD" id="cd01298">
    <property type="entry name" value="ATZ_TRZ_like"/>
    <property type="match status" value="1"/>
</dbReference>
<dbReference type="GO" id="GO:0046872">
    <property type="term" value="F:metal ion binding"/>
    <property type="evidence" value="ECO:0007669"/>
    <property type="project" value="UniProtKB-KW"/>
</dbReference>
<dbReference type="PANTHER" id="PTHR43794:SF11">
    <property type="entry name" value="AMIDOHYDROLASE-RELATED DOMAIN-CONTAINING PROTEIN"/>
    <property type="match status" value="1"/>
</dbReference>
<dbReference type="SUPFAM" id="SSF51338">
    <property type="entry name" value="Composite domain of metallo-dependent hydrolases"/>
    <property type="match status" value="1"/>
</dbReference>
<dbReference type="FunFam" id="3.20.20.140:FF:000014">
    <property type="entry name" value="5-methylthioadenosine/S-adenosylhomocysteine deaminase"/>
    <property type="match status" value="1"/>
</dbReference>
<protein>
    <recommendedName>
        <fullName evidence="4">Amidohydrolase-related domain-containing protein</fullName>
    </recommendedName>
</protein>
<dbReference type="PANTHER" id="PTHR43794">
    <property type="entry name" value="AMINOHYDROLASE SSNA-RELATED"/>
    <property type="match status" value="1"/>
</dbReference>
<keyword evidence="3" id="KW-0862">Zinc</keyword>
<keyword evidence="1" id="KW-0479">Metal-binding</keyword>
<dbReference type="GO" id="GO:0019239">
    <property type="term" value="F:deaminase activity"/>
    <property type="evidence" value="ECO:0007669"/>
    <property type="project" value="UniProtKB-ARBA"/>
</dbReference>
<evidence type="ECO:0000256" key="1">
    <source>
        <dbReference type="ARBA" id="ARBA00022723"/>
    </source>
</evidence>
<proteinExistence type="predicted"/>
<evidence type="ECO:0000256" key="2">
    <source>
        <dbReference type="ARBA" id="ARBA00022801"/>
    </source>
</evidence>
<dbReference type="Gene3D" id="3.20.20.140">
    <property type="entry name" value="Metal-dependent hydrolases"/>
    <property type="match status" value="1"/>
</dbReference>
<dbReference type="Gene3D" id="2.30.40.10">
    <property type="entry name" value="Urease, subunit C, domain 1"/>
    <property type="match status" value="1"/>
</dbReference>
<evidence type="ECO:0000259" key="4">
    <source>
        <dbReference type="Pfam" id="PF01979"/>
    </source>
</evidence>
<dbReference type="InterPro" id="IPR011059">
    <property type="entry name" value="Metal-dep_hydrolase_composite"/>
</dbReference>
<dbReference type="SUPFAM" id="SSF51556">
    <property type="entry name" value="Metallo-dependent hydrolases"/>
    <property type="match status" value="1"/>
</dbReference>
<feature type="non-terminal residue" evidence="5">
    <location>
        <position position="1"/>
    </location>
</feature>
<dbReference type="InterPro" id="IPR032466">
    <property type="entry name" value="Metal_Hydrolase"/>
</dbReference>
<dbReference type="Pfam" id="PF01979">
    <property type="entry name" value="Amidohydro_1"/>
    <property type="match status" value="1"/>
</dbReference>
<evidence type="ECO:0000256" key="3">
    <source>
        <dbReference type="ARBA" id="ARBA00022833"/>
    </source>
</evidence>
<keyword evidence="2" id="KW-0378">Hydrolase</keyword>
<dbReference type="GO" id="GO:0016814">
    <property type="term" value="F:hydrolase activity, acting on carbon-nitrogen (but not peptide) bonds, in cyclic amidines"/>
    <property type="evidence" value="ECO:0007669"/>
    <property type="project" value="UniProtKB-ARBA"/>
</dbReference>
<organism evidence="5">
    <name type="scientific">marine metagenome</name>
    <dbReference type="NCBI Taxonomy" id="408172"/>
    <lineage>
        <taxon>unclassified sequences</taxon>
        <taxon>metagenomes</taxon>
        <taxon>ecological metagenomes</taxon>
    </lineage>
</organism>
<evidence type="ECO:0000313" key="5">
    <source>
        <dbReference type="EMBL" id="SVB48519.1"/>
    </source>
</evidence>
<gene>
    <name evidence="5" type="ORF">METZ01_LOCUS201373</name>
</gene>
<sequence>SADRGLFEQKMTALWIRDPLSIFADGAERGLVVHDRQIVQLVAAGRTPSVPFDATFDASQHVVLPGLINTHHHFYQNLTRALRPALDKELFDWLQALYPVWAGLEPEMLAVATELALAELLLSGCTTTSDHHYLYPAGLEQAIDIQVEVARQIGIRVTLTRGSMDLCVDDGGLPPASVVQNSETILADSERVALAFHQAGPGAMIQVALAPCSPFSVSRPVMLESAALAERLDVRLHTHLGETRDENAYCEQRLGMRPVDYLETCGWLTPRTWLAHGIHFSDDEISRLGTAGVAVSHCPHSNMTLASGLCPACDLENAGSPLGLGVDGSASNDASNAIEEVRCALMLQRLREGAAVIGHRDALRWATAGGAGCLGRDDIGRILPGAQADLALFRLDELRHSGYHDPLAALVLCGVTRADRVMVAGRWLVEDGRASHIDEAELVRRHGAAARRLRQRAGLE</sequence>
<name>A0A382EDP4_9ZZZZ</name>
<accession>A0A382EDP4</accession>
<dbReference type="InterPro" id="IPR050287">
    <property type="entry name" value="MTA/SAH_deaminase"/>
</dbReference>
<dbReference type="NCBIfam" id="NF006055">
    <property type="entry name" value="PRK08203.1"/>
    <property type="match status" value="1"/>
</dbReference>